<evidence type="ECO:0000313" key="2">
    <source>
        <dbReference type="EMBL" id="KAF2811794.1"/>
    </source>
</evidence>
<evidence type="ECO:0000313" key="3">
    <source>
        <dbReference type="Proteomes" id="UP000504636"/>
    </source>
</evidence>
<feature type="region of interest" description="Disordered" evidence="1">
    <location>
        <begin position="68"/>
        <end position="89"/>
    </location>
</feature>
<proteinExistence type="predicted"/>
<evidence type="ECO:0000313" key="4">
    <source>
        <dbReference type="RefSeq" id="XP_033578758.1"/>
    </source>
</evidence>
<gene>
    <name evidence="2 4" type="ORF">BDZ99DRAFT_519041</name>
</gene>
<name>A0A6A6YUX3_9PEZI</name>
<reference evidence="4" key="3">
    <citation type="submission" date="2025-04" db="UniProtKB">
        <authorList>
            <consortium name="RefSeq"/>
        </authorList>
    </citation>
    <scope>IDENTIFICATION</scope>
    <source>
        <strain evidence="4">CBS 304.34</strain>
    </source>
</reference>
<dbReference type="Proteomes" id="UP000504636">
    <property type="component" value="Unplaced"/>
</dbReference>
<feature type="compositionally biased region" description="Basic and acidic residues" evidence="1">
    <location>
        <begin position="14"/>
        <end position="25"/>
    </location>
</feature>
<dbReference type="RefSeq" id="XP_033578758.1">
    <property type="nucleotide sequence ID" value="XM_033725365.1"/>
</dbReference>
<dbReference type="GeneID" id="54466258"/>
<feature type="compositionally biased region" description="Basic residues" evidence="1">
    <location>
        <begin position="1"/>
        <end position="13"/>
    </location>
</feature>
<protein>
    <submittedName>
        <fullName evidence="2 4">Uncharacterized protein</fullName>
    </submittedName>
</protein>
<evidence type="ECO:0000256" key="1">
    <source>
        <dbReference type="SAM" id="MobiDB-lite"/>
    </source>
</evidence>
<dbReference type="EMBL" id="MU003698">
    <property type="protein sequence ID" value="KAF2811794.1"/>
    <property type="molecule type" value="Genomic_DNA"/>
</dbReference>
<feature type="compositionally biased region" description="Low complexity" evidence="1">
    <location>
        <begin position="141"/>
        <end position="156"/>
    </location>
</feature>
<feature type="region of interest" description="Disordered" evidence="1">
    <location>
        <begin position="107"/>
        <end position="156"/>
    </location>
</feature>
<sequence length="177" mass="19511">MPRRRLSNLKTRHSVKDSSRLHEGPTMHDCRRAVRDPECSSLAGRDFKGLAGGRRACGNCLQQSIRQSMQRRSTIPHPTSRNKQLKQHAKQDLCDKKLVQAMLSPTAAPVAPSGRKKLAGPRATRLPLRSQRRLSGATSTSRLLVGGRSRSASGSVADVPLRRPARFWLLATRCSGD</sequence>
<organism evidence="2">
    <name type="scientific">Mytilinidion resinicola</name>
    <dbReference type="NCBI Taxonomy" id="574789"/>
    <lineage>
        <taxon>Eukaryota</taxon>
        <taxon>Fungi</taxon>
        <taxon>Dikarya</taxon>
        <taxon>Ascomycota</taxon>
        <taxon>Pezizomycotina</taxon>
        <taxon>Dothideomycetes</taxon>
        <taxon>Pleosporomycetidae</taxon>
        <taxon>Mytilinidiales</taxon>
        <taxon>Mytilinidiaceae</taxon>
        <taxon>Mytilinidion</taxon>
    </lineage>
</organism>
<dbReference type="AlphaFoldDB" id="A0A6A6YUX3"/>
<reference evidence="2 4" key="1">
    <citation type="journal article" date="2020" name="Stud. Mycol.">
        <title>101 Dothideomycetes genomes: a test case for predicting lifestyles and emergence of pathogens.</title>
        <authorList>
            <person name="Haridas S."/>
            <person name="Albert R."/>
            <person name="Binder M."/>
            <person name="Bloem J."/>
            <person name="Labutti K."/>
            <person name="Salamov A."/>
            <person name="Andreopoulos B."/>
            <person name="Baker S."/>
            <person name="Barry K."/>
            <person name="Bills G."/>
            <person name="Bluhm B."/>
            <person name="Cannon C."/>
            <person name="Castanera R."/>
            <person name="Culley D."/>
            <person name="Daum C."/>
            <person name="Ezra D."/>
            <person name="Gonzalez J."/>
            <person name="Henrissat B."/>
            <person name="Kuo A."/>
            <person name="Liang C."/>
            <person name="Lipzen A."/>
            <person name="Lutzoni F."/>
            <person name="Magnuson J."/>
            <person name="Mondo S."/>
            <person name="Nolan M."/>
            <person name="Ohm R."/>
            <person name="Pangilinan J."/>
            <person name="Park H.-J."/>
            <person name="Ramirez L."/>
            <person name="Alfaro M."/>
            <person name="Sun H."/>
            <person name="Tritt A."/>
            <person name="Yoshinaga Y."/>
            <person name="Zwiers L.-H."/>
            <person name="Turgeon B."/>
            <person name="Goodwin S."/>
            <person name="Spatafora J."/>
            <person name="Crous P."/>
            <person name="Grigoriev I."/>
        </authorList>
    </citation>
    <scope>NUCLEOTIDE SEQUENCE</scope>
    <source>
        <strain evidence="2 4">CBS 304.34</strain>
    </source>
</reference>
<reference evidence="4" key="2">
    <citation type="submission" date="2020-04" db="EMBL/GenBank/DDBJ databases">
        <authorList>
            <consortium name="NCBI Genome Project"/>
        </authorList>
    </citation>
    <scope>NUCLEOTIDE SEQUENCE</scope>
    <source>
        <strain evidence="4">CBS 304.34</strain>
    </source>
</reference>
<feature type="region of interest" description="Disordered" evidence="1">
    <location>
        <begin position="1"/>
        <end position="25"/>
    </location>
</feature>
<accession>A0A6A6YUX3</accession>
<keyword evidence="3" id="KW-1185">Reference proteome</keyword>